<dbReference type="RefSeq" id="WP_002667237.1">
    <property type="nucleotide sequence ID" value="NZ_CM001795.1"/>
</dbReference>
<dbReference type="GO" id="GO:0005829">
    <property type="term" value="C:cytosol"/>
    <property type="evidence" value="ECO:0007669"/>
    <property type="project" value="TreeGrafter"/>
</dbReference>
<organism evidence="4">
    <name type="scientific">Treponema denticola H-22</name>
    <dbReference type="NCBI Taxonomy" id="999432"/>
    <lineage>
        <taxon>Bacteria</taxon>
        <taxon>Pseudomonadati</taxon>
        <taxon>Spirochaetota</taxon>
        <taxon>Spirochaetia</taxon>
        <taxon>Spirochaetales</taxon>
        <taxon>Treponemataceae</taxon>
        <taxon>Treponema</taxon>
    </lineage>
</organism>
<dbReference type="GeneID" id="2741306"/>
<dbReference type="Proteomes" id="UP000011705">
    <property type="component" value="Chromosome"/>
</dbReference>
<dbReference type="HOGENOM" id="CLU_124474_0_0_12"/>
<feature type="coiled-coil region" evidence="3">
    <location>
        <begin position="46"/>
        <end position="92"/>
    </location>
</feature>
<evidence type="ECO:0000256" key="1">
    <source>
        <dbReference type="ARBA" id="ARBA00009091"/>
    </source>
</evidence>
<dbReference type="PATRIC" id="fig|999432.5.peg.1321"/>
<proteinExistence type="inferred from homology"/>
<keyword evidence="2" id="KW-0732">Signal</keyword>
<name>A0A0E2E5V5_TREDN</name>
<dbReference type="InterPro" id="IPR005632">
    <property type="entry name" value="Chaperone_Skp"/>
</dbReference>
<protein>
    <recommendedName>
        <fullName evidence="5">Outer membrane protein</fullName>
    </recommendedName>
</protein>
<dbReference type="Pfam" id="PF03938">
    <property type="entry name" value="OmpH"/>
    <property type="match status" value="1"/>
</dbReference>
<keyword evidence="3" id="KW-0175">Coiled coil</keyword>
<dbReference type="AlphaFoldDB" id="A0A0E2E5V5"/>
<dbReference type="PANTHER" id="PTHR35089">
    <property type="entry name" value="CHAPERONE PROTEIN SKP"/>
    <property type="match status" value="1"/>
</dbReference>
<comment type="caution">
    <text evidence="4">The sequence shown here is derived from an EMBL/GenBank/DDBJ whole genome shotgun (WGS) entry which is preliminary data.</text>
</comment>
<comment type="similarity">
    <text evidence="1">Belongs to the Skp family.</text>
</comment>
<dbReference type="Gene3D" id="3.30.910.20">
    <property type="entry name" value="Skp domain"/>
    <property type="match status" value="1"/>
</dbReference>
<dbReference type="SUPFAM" id="SSF111384">
    <property type="entry name" value="OmpH-like"/>
    <property type="match status" value="1"/>
</dbReference>
<reference evidence="4" key="1">
    <citation type="submission" date="2012-01" db="EMBL/GenBank/DDBJ databases">
        <title>The Genome Sequence of Treponema denticola H-22.</title>
        <authorList>
            <consortium name="The Broad Institute Genome Sequencing Platform"/>
            <person name="Earl A."/>
            <person name="Ward D."/>
            <person name="Feldgarden M."/>
            <person name="Gevers D."/>
            <person name="Blanton J.M."/>
            <person name="Fenno C.J."/>
            <person name="Baranova O.V."/>
            <person name="Mathney J."/>
            <person name="Dewhirst F.E."/>
            <person name="Izard J."/>
            <person name="Young S.K."/>
            <person name="Zeng Q."/>
            <person name="Gargeya S."/>
            <person name="Fitzgerald M."/>
            <person name="Haas B."/>
            <person name="Abouelleil A."/>
            <person name="Alvarado L."/>
            <person name="Arachchi H.M."/>
            <person name="Berlin A."/>
            <person name="Chapman S.B."/>
            <person name="Gearin G."/>
            <person name="Goldberg J."/>
            <person name="Griggs A."/>
            <person name="Gujja S."/>
            <person name="Hansen M."/>
            <person name="Heiman D."/>
            <person name="Howarth C."/>
            <person name="Larimer J."/>
            <person name="Lui A."/>
            <person name="MacDonald P.J.P."/>
            <person name="McCowen C."/>
            <person name="Montmayeur A."/>
            <person name="Murphy C."/>
            <person name="Neiman D."/>
            <person name="Pearson M."/>
            <person name="Priest M."/>
            <person name="Roberts A."/>
            <person name="Saif S."/>
            <person name="Shea T."/>
            <person name="Sisk P."/>
            <person name="Stolte C."/>
            <person name="Sykes S."/>
            <person name="Wortman J."/>
            <person name="Nusbaum C."/>
            <person name="Birren B."/>
        </authorList>
    </citation>
    <scope>NUCLEOTIDE SEQUENCE [LARGE SCALE GENOMIC DNA]</scope>
    <source>
        <strain evidence="4">H-22</strain>
    </source>
</reference>
<dbReference type="InterPro" id="IPR024930">
    <property type="entry name" value="Skp_dom_sf"/>
</dbReference>
<evidence type="ECO:0000256" key="2">
    <source>
        <dbReference type="ARBA" id="ARBA00022729"/>
    </source>
</evidence>
<sequence>MNKKGTLIIIVMLLMSLGIYAQQITRFAVIDTGLIFDTFRRDAKAARDYQEKKEKFENQKKILESEIIQLRQKKVSAEADGQEAEVKKYEEKIKSKITLLMEYVKASNDELNMLRKNLINDDVFYSNLYESVRRVAESEGYTMVLSYEHNAGIIWYSPTVDITDKVIQELRKRSE</sequence>
<accession>A0A0E2E5V5</accession>
<evidence type="ECO:0000313" key="4">
    <source>
        <dbReference type="EMBL" id="EMB33891.1"/>
    </source>
</evidence>
<evidence type="ECO:0008006" key="5">
    <source>
        <dbReference type="Google" id="ProtNLM"/>
    </source>
</evidence>
<dbReference type="EMBL" id="AGDV01000010">
    <property type="protein sequence ID" value="EMB33891.1"/>
    <property type="molecule type" value="Genomic_DNA"/>
</dbReference>
<dbReference type="PANTHER" id="PTHR35089:SF1">
    <property type="entry name" value="CHAPERONE PROTEIN SKP"/>
    <property type="match status" value="1"/>
</dbReference>
<dbReference type="GO" id="GO:0050821">
    <property type="term" value="P:protein stabilization"/>
    <property type="evidence" value="ECO:0007669"/>
    <property type="project" value="TreeGrafter"/>
</dbReference>
<gene>
    <name evidence="4" type="ORF">HMPREF9726_01271</name>
</gene>
<evidence type="ECO:0000256" key="3">
    <source>
        <dbReference type="SAM" id="Coils"/>
    </source>
</evidence>
<dbReference type="GO" id="GO:0051082">
    <property type="term" value="F:unfolded protein binding"/>
    <property type="evidence" value="ECO:0007669"/>
    <property type="project" value="InterPro"/>
</dbReference>
<dbReference type="SMART" id="SM00935">
    <property type="entry name" value="OmpH"/>
    <property type="match status" value="1"/>
</dbReference>